<dbReference type="InterPro" id="IPR050092">
    <property type="entry name" value="RNase_H"/>
</dbReference>
<dbReference type="OrthoDB" id="128665at2759"/>
<keyword evidence="4" id="KW-0540">Nuclease</keyword>
<dbReference type="STRING" id="658196.A0A397TIY8"/>
<evidence type="ECO:0000256" key="7">
    <source>
        <dbReference type="ARBA" id="ARBA00022801"/>
    </source>
</evidence>
<dbReference type="PROSITE" id="PS50879">
    <property type="entry name" value="RNASE_H_1"/>
    <property type="match status" value="1"/>
</dbReference>
<dbReference type="AlphaFoldDB" id="A0A397TIY8"/>
<sequence>MAVIRALETCTDNNIPLEIRTDSKYTINAFTSWIPKWEKNNKWKTANNKDVENKELFQRLMKLVRARNAEVILKYVPGHVGVKENEEADQLAKLGAKMDALDDPYDYSEDNDEKLEITEGTSSLDIVPSIDNCQILLNNFEYNKNLLTKDDFFSTEDKLEIENEIKIKFV</sequence>
<comment type="caution">
    <text evidence="9">The sequence shown here is derived from an EMBL/GenBank/DDBJ whole genome shotgun (WGS) entry which is preliminary data.</text>
</comment>
<dbReference type="GO" id="GO:0004523">
    <property type="term" value="F:RNA-DNA hybrid ribonuclease activity"/>
    <property type="evidence" value="ECO:0007669"/>
    <property type="project" value="UniProtKB-EC"/>
</dbReference>
<proteinExistence type="inferred from homology"/>
<keyword evidence="6" id="KW-0255">Endonuclease</keyword>
<dbReference type="InterPro" id="IPR012337">
    <property type="entry name" value="RNaseH-like_sf"/>
</dbReference>
<dbReference type="PANTHER" id="PTHR10642">
    <property type="entry name" value="RIBONUCLEASE H1"/>
    <property type="match status" value="1"/>
</dbReference>
<evidence type="ECO:0000256" key="3">
    <source>
        <dbReference type="ARBA" id="ARBA00012180"/>
    </source>
</evidence>
<dbReference type="PANTHER" id="PTHR10642:SF26">
    <property type="entry name" value="RIBONUCLEASE H1"/>
    <property type="match status" value="1"/>
</dbReference>
<evidence type="ECO:0000256" key="1">
    <source>
        <dbReference type="ARBA" id="ARBA00000077"/>
    </source>
</evidence>
<dbReference type="EMBL" id="QKYT01000037">
    <property type="protein sequence ID" value="RIA96906.1"/>
    <property type="molecule type" value="Genomic_DNA"/>
</dbReference>
<comment type="catalytic activity">
    <reaction evidence="1">
        <text>Endonucleolytic cleavage to 5'-phosphomonoester.</text>
        <dbReference type="EC" id="3.1.26.4"/>
    </reaction>
</comment>
<keyword evidence="5" id="KW-0479">Metal-binding</keyword>
<organism evidence="9 10">
    <name type="scientific">Glomus cerebriforme</name>
    <dbReference type="NCBI Taxonomy" id="658196"/>
    <lineage>
        <taxon>Eukaryota</taxon>
        <taxon>Fungi</taxon>
        <taxon>Fungi incertae sedis</taxon>
        <taxon>Mucoromycota</taxon>
        <taxon>Glomeromycotina</taxon>
        <taxon>Glomeromycetes</taxon>
        <taxon>Glomerales</taxon>
        <taxon>Glomeraceae</taxon>
        <taxon>Glomus</taxon>
    </lineage>
</organism>
<evidence type="ECO:0000259" key="8">
    <source>
        <dbReference type="PROSITE" id="PS50879"/>
    </source>
</evidence>
<name>A0A397TIY8_9GLOM</name>
<dbReference type="EC" id="3.1.26.4" evidence="3"/>
<dbReference type="InterPro" id="IPR036397">
    <property type="entry name" value="RNaseH_sf"/>
</dbReference>
<gene>
    <name evidence="9" type="ORF">C1645_336049</name>
</gene>
<dbReference type="InterPro" id="IPR002156">
    <property type="entry name" value="RNaseH_domain"/>
</dbReference>
<evidence type="ECO:0000256" key="2">
    <source>
        <dbReference type="ARBA" id="ARBA00005300"/>
    </source>
</evidence>
<reference evidence="9 10" key="1">
    <citation type="submission" date="2018-06" db="EMBL/GenBank/DDBJ databases">
        <title>Comparative genomics reveals the genomic features of Rhizophagus irregularis, R. cerebriforme, R. diaphanum and Gigaspora rosea, and their symbiotic lifestyle signature.</title>
        <authorList>
            <person name="Morin E."/>
            <person name="San Clemente H."/>
            <person name="Chen E.C.H."/>
            <person name="De La Providencia I."/>
            <person name="Hainaut M."/>
            <person name="Kuo A."/>
            <person name="Kohler A."/>
            <person name="Murat C."/>
            <person name="Tang N."/>
            <person name="Roy S."/>
            <person name="Loubradou J."/>
            <person name="Henrissat B."/>
            <person name="Grigoriev I.V."/>
            <person name="Corradi N."/>
            <person name="Roux C."/>
            <person name="Martin F.M."/>
        </authorList>
    </citation>
    <scope>NUCLEOTIDE SEQUENCE [LARGE SCALE GENOMIC DNA]</scope>
    <source>
        <strain evidence="9 10">DAOM 227022</strain>
    </source>
</reference>
<keyword evidence="7" id="KW-0378">Hydrolase</keyword>
<evidence type="ECO:0000256" key="6">
    <source>
        <dbReference type="ARBA" id="ARBA00022759"/>
    </source>
</evidence>
<evidence type="ECO:0000256" key="4">
    <source>
        <dbReference type="ARBA" id="ARBA00022722"/>
    </source>
</evidence>
<dbReference type="GO" id="GO:0043137">
    <property type="term" value="P:DNA replication, removal of RNA primer"/>
    <property type="evidence" value="ECO:0007669"/>
    <property type="project" value="TreeGrafter"/>
</dbReference>
<evidence type="ECO:0000313" key="9">
    <source>
        <dbReference type="EMBL" id="RIA96906.1"/>
    </source>
</evidence>
<dbReference type="Proteomes" id="UP000265703">
    <property type="component" value="Unassembled WGS sequence"/>
</dbReference>
<comment type="similarity">
    <text evidence="2">Belongs to the RNase H family.</text>
</comment>
<protein>
    <recommendedName>
        <fullName evidence="3">ribonuclease H</fullName>
        <ecNumber evidence="3">3.1.26.4</ecNumber>
    </recommendedName>
</protein>
<evidence type="ECO:0000313" key="10">
    <source>
        <dbReference type="Proteomes" id="UP000265703"/>
    </source>
</evidence>
<dbReference type="Gene3D" id="3.30.420.10">
    <property type="entry name" value="Ribonuclease H-like superfamily/Ribonuclease H"/>
    <property type="match status" value="1"/>
</dbReference>
<accession>A0A397TIY8</accession>
<dbReference type="GO" id="GO:0046872">
    <property type="term" value="F:metal ion binding"/>
    <property type="evidence" value="ECO:0007669"/>
    <property type="project" value="UniProtKB-KW"/>
</dbReference>
<dbReference type="SUPFAM" id="SSF53098">
    <property type="entry name" value="Ribonuclease H-like"/>
    <property type="match status" value="1"/>
</dbReference>
<evidence type="ECO:0000256" key="5">
    <source>
        <dbReference type="ARBA" id="ARBA00022723"/>
    </source>
</evidence>
<dbReference type="CDD" id="cd09280">
    <property type="entry name" value="RNase_HI_eukaryote_like"/>
    <property type="match status" value="1"/>
</dbReference>
<dbReference type="GO" id="GO:0003676">
    <property type="term" value="F:nucleic acid binding"/>
    <property type="evidence" value="ECO:0007669"/>
    <property type="project" value="InterPro"/>
</dbReference>
<feature type="domain" description="RNase H type-1" evidence="8">
    <location>
        <begin position="1"/>
        <end position="97"/>
    </location>
</feature>
<dbReference type="Pfam" id="PF00075">
    <property type="entry name" value="RNase_H"/>
    <property type="match status" value="1"/>
</dbReference>
<keyword evidence="10" id="KW-1185">Reference proteome</keyword>